<feature type="non-terminal residue" evidence="2">
    <location>
        <position position="1"/>
    </location>
</feature>
<gene>
    <name evidence="2" type="ORF">KI387_028406</name>
</gene>
<dbReference type="Pfam" id="PF05904">
    <property type="entry name" value="DUF863"/>
    <property type="match status" value="2"/>
</dbReference>
<reference evidence="2 3" key="1">
    <citation type="journal article" date="2021" name="Nat. Plants">
        <title>The Taxus genome provides insights into paclitaxel biosynthesis.</title>
        <authorList>
            <person name="Xiong X."/>
            <person name="Gou J."/>
            <person name="Liao Q."/>
            <person name="Li Y."/>
            <person name="Zhou Q."/>
            <person name="Bi G."/>
            <person name="Li C."/>
            <person name="Du R."/>
            <person name="Wang X."/>
            <person name="Sun T."/>
            <person name="Guo L."/>
            <person name="Liang H."/>
            <person name="Lu P."/>
            <person name="Wu Y."/>
            <person name="Zhang Z."/>
            <person name="Ro D.K."/>
            <person name="Shang Y."/>
            <person name="Huang S."/>
            <person name="Yan J."/>
        </authorList>
    </citation>
    <scope>NUCLEOTIDE SEQUENCE [LARGE SCALE GENOMIC DNA]</scope>
    <source>
        <strain evidence="2">Ta-2019</strain>
    </source>
</reference>
<dbReference type="EMBL" id="JAHRHJ020000006">
    <property type="protein sequence ID" value="KAH9313371.1"/>
    <property type="molecule type" value="Genomic_DNA"/>
</dbReference>
<protein>
    <submittedName>
        <fullName evidence="2">Uncharacterized protein</fullName>
    </submittedName>
</protein>
<accession>A0AA38L5G1</accession>
<feature type="compositionally biased region" description="Basic residues" evidence="1">
    <location>
        <begin position="1181"/>
        <end position="1190"/>
    </location>
</feature>
<feature type="region of interest" description="Disordered" evidence="1">
    <location>
        <begin position="1099"/>
        <end position="1133"/>
    </location>
</feature>
<dbReference type="InterPro" id="IPR008581">
    <property type="entry name" value="DUF863_pln"/>
</dbReference>
<name>A0AA38L5G1_TAXCH</name>
<sequence length="1216" mass="135187">AWEQGCIVKITSRVLFLNKNAGPDAGINRSLVEAWPDCAGEEILKENQFYSTLQQGIMGQCSENDFEMLKHTMLKHEEIFRDQVRELHRLYRMQKMLMAELKKKDSNTSTLTCGLVHDGPFSVHVGSESLKSEGKSGFWGTLSIPMINKDGRDCRQPISGVDYMQNQISGLFEQNLQMGLTTQEGKQSPRDLYNLQPSRARKWTFDLEQPADEYMDAEVANKNEEAKTLRRALKDDIKETGFLDDQSTAETESEVQLTLKTGCEKGGRENGRQSGACMELSIPEISRCELKEHKQFKLRHHEEALLFPTSSTRSEALTQEAVGNNMPVLSNQNFSRGPFSFDQEYKKNREWPSLSGTMLFQEQRESRYSWPKEGIFTGTIPQHKNTVFSYVSSNGLAIDPSPTSTTGSRLGVSLRVITNSHKELSPAGLWGHAEDSLCRFPRGVHSQEFRIQPETDPQMQNVDLQDNYLAHPFVTSASTAMNVKQKYPEFGMDTWYQNGNPVQHTRQESQSLYHAGSPSTFGQALCQGGPIVGLRTSQQQGAALALSSFGPSSSAFPSHSLQECSRPLWPTNFIGSIDPSNVESKMEKEVDLTLGLSSGIMEESKKGVHYSSATNKTEVSSYNNTEKFEIANKSMHQETMHLHGDVQREQCITRTFMELPYTEKTTVKHVSHENGFELSEIRNSSSQGIWYRKGHDTVSTKQLVDNLGEKSVSPTKEKISLGSDVLKVHDITNGEKGVDYDVAQTVEGGIYKSENILGFVDKRMNNSTAVWEKNANSQESRTGKNHADIHMFTTAEPAKHEMKIETFKENINAVYGPHKEVELGADSLANKHVSENFWEGTSLALGIRAEGSSMDVSSQLETEDKFGLSSCSKVGRVSASGTLVSLTEAVSVGGVDKDGESLINFSPRITISDKNNGIEINTNNALHFGQERENGSKEALCCSNLEPVEVLTKDDAKKDDQAKEMDCAEPASGTYKDNVQPSHQDRVLENCSQYMGVERSSGYNFESELDTYQINTAEDPSSSCPILECKGIGNSGSKNPSVNTDAANVLFKIASEKSSDRLDSLKFLLASGVKGSLEWFADAVVSNADILESTSIRHREEADNPLSSTRSVSKAKPSQISEDSIPKTNDCSPHASNDIDFFESMTLMLEESNVDVDCKTYATQEEESEKPPSPVNPILKPPKRGKRRRDFQREILPSISSLSRQEITEDMQIMEV</sequence>
<dbReference type="OMA" id="SGVDYMQ"/>
<dbReference type="PANTHER" id="PTHR33167">
    <property type="entry name" value="TRANSCRIPTION FACTOR, PUTATIVE (DUF863)-RELATED"/>
    <property type="match status" value="1"/>
</dbReference>
<feature type="region of interest" description="Disordered" evidence="1">
    <location>
        <begin position="1161"/>
        <end position="1193"/>
    </location>
</feature>
<evidence type="ECO:0000313" key="3">
    <source>
        <dbReference type="Proteomes" id="UP000824469"/>
    </source>
</evidence>
<keyword evidence="3" id="KW-1185">Reference proteome</keyword>
<dbReference type="Proteomes" id="UP000824469">
    <property type="component" value="Unassembled WGS sequence"/>
</dbReference>
<evidence type="ECO:0000256" key="1">
    <source>
        <dbReference type="SAM" id="MobiDB-lite"/>
    </source>
</evidence>
<feature type="compositionally biased region" description="Polar residues" evidence="1">
    <location>
        <begin position="1105"/>
        <end position="1133"/>
    </location>
</feature>
<evidence type="ECO:0000313" key="2">
    <source>
        <dbReference type="EMBL" id="KAH9313371.1"/>
    </source>
</evidence>
<organism evidence="2 3">
    <name type="scientific">Taxus chinensis</name>
    <name type="common">Chinese yew</name>
    <name type="synonym">Taxus wallichiana var. chinensis</name>
    <dbReference type="NCBI Taxonomy" id="29808"/>
    <lineage>
        <taxon>Eukaryota</taxon>
        <taxon>Viridiplantae</taxon>
        <taxon>Streptophyta</taxon>
        <taxon>Embryophyta</taxon>
        <taxon>Tracheophyta</taxon>
        <taxon>Spermatophyta</taxon>
        <taxon>Pinopsida</taxon>
        <taxon>Pinidae</taxon>
        <taxon>Conifers II</taxon>
        <taxon>Cupressales</taxon>
        <taxon>Taxaceae</taxon>
        <taxon>Taxus</taxon>
    </lineage>
</organism>
<dbReference type="AlphaFoldDB" id="A0AA38L5G1"/>
<proteinExistence type="predicted"/>
<dbReference type="PANTHER" id="PTHR33167:SF4">
    <property type="entry name" value="TRANSCRIPTION FACTOR, PUTATIVE (DUF863)-RELATED"/>
    <property type="match status" value="1"/>
</dbReference>
<comment type="caution">
    <text evidence="2">The sequence shown here is derived from an EMBL/GenBank/DDBJ whole genome shotgun (WGS) entry which is preliminary data.</text>
</comment>